<name>A0A8H7V7N2_9FUNG</name>
<feature type="region of interest" description="Disordered" evidence="2">
    <location>
        <begin position="68"/>
        <end position="87"/>
    </location>
</feature>
<dbReference type="Gene3D" id="1.25.40.20">
    <property type="entry name" value="Ankyrin repeat-containing domain"/>
    <property type="match status" value="1"/>
</dbReference>
<reference evidence="4" key="1">
    <citation type="submission" date="2020-12" db="EMBL/GenBank/DDBJ databases">
        <title>Metabolic potential, ecology and presence of endohyphal bacteria is reflected in genomic diversity of Mucoromycotina.</title>
        <authorList>
            <person name="Muszewska A."/>
            <person name="Okrasinska A."/>
            <person name="Steczkiewicz K."/>
            <person name="Drgas O."/>
            <person name="Orlowska M."/>
            <person name="Perlinska-Lenart U."/>
            <person name="Aleksandrzak-Piekarczyk T."/>
            <person name="Szatraj K."/>
            <person name="Zielenkiewicz U."/>
            <person name="Pilsyk S."/>
            <person name="Malc E."/>
            <person name="Mieczkowski P."/>
            <person name="Kruszewska J.S."/>
            <person name="Biernat P."/>
            <person name="Pawlowska J."/>
        </authorList>
    </citation>
    <scope>NUCLEOTIDE SEQUENCE</scope>
    <source>
        <strain evidence="4">CBS 226.32</strain>
    </source>
</reference>
<dbReference type="SUPFAM" id="SSF81296">
    <property type="entry name" value="E set domains"/>
    <property type="match status" value="1"/>
</dbReference>
<comment type="caution">
    <text evidence="4">The sequence shown here is derived from an EMBL/GenBank/DDBJ whole genome shotgun (WGS) entry which is preliminary data.</text>
</comment>
<sequence>MNTNAQYYLSQFDTSNSTPMSQPASPLNHYTISPYQMQTKLSTLDDSHYYQKNQSNVYQPSSYEFNHNQKKFHQGGNRSETNPSISNDSLQIRVDGIPDSGAKSRVETQIKLCVSLTSKDGMKVPYWSYIRIANSMLARSKLRKSQQQKLLDGSAAAMVSDESKVLDLEARVVCESDETKKIKMCQGCVRRERKRAERKKDSKPSIHEMGTNIMDKAFERDRQRILLFNCEPLVNFATGDAILPTRITCYCRHHNERIGFRVRFALRNNKGIVIATGVSPVIMITDDHKSSKQLASSISISRKRHRAVSSTAEDEFDALTTPASSRKTSICGSETEFDKSPHQTSFVAVNTMNSGYFSSTNSNDSSVVGRFNTSPLPTPSEESGSTLTTSPKTPNITNTTASNGSSWPNMMPYSSIQLPVNDMSNLHHRRTQSTTTSTTLSHPILLQDNDFDLPLSIRRRRTMEDIIISDTCSPSVLTATSMQSFSTSYSMASAPVSPTTVVSPNHPIIPTLDRIVPPQGPITGGIEITIVGENFHLGLTLMFGNRAATNVCCNSNSIVCILPPAEHNGPVVVSFKEHPLIRASPVPPLFNYFESANQHIIDLSNQAIGIRAPSAATAATTTTTTTTTSNGDYFQTHSNNSQQFSPLYTSNTTSTTASTTDSTVAADYAAKSLSETSNNYYNTVYQQNTELQVLNMLSSTSFDSSCLAQTTSGGQNLLHLAAYLNYPALAAFLISRNPTLAQSQDRNGLSPLHFSCHSKADLIIQLLLKSGANIGMTSNIGTPLDLVNSMLTSHEFNDMERQLLDATIQSPGLKVSPVSWLPDLFGKYLF</sequence>
<feature type="region of interest" description="Disordered" evidence="2">
    <location>
        <begin position="360"/>
        <end position="409"/>
    </location>
</feature>
<gene>
    <name evidence="4" type="ORF">INT46_006958</name>
</gene>
<protein>
    <recommendedName>
        <fullName evidence="3">IPT/TIG domain-containing protein</fullName>
    </recommendedName>
</protein>
<dbReference type="EMBL" id="JAEPRC010000151">
    <property type="protein sequence ID" value="KAG2206408.1"/>
    <property type="molecule type" value="Genomic_DNA"/>
</dbReference>
<dbReference type="Proteomes" id="UP000650833">
    <property type="component" value="Unassembled WGS sequence"/>
</dbReference>
<dbReference type="InterPro" id="IPR002110">
    <property type="entry name" value="Ankyrin_rpt"/>
</dbReference>
<dbReference type="PROSITE" id="PS50088">
    <property type="entry name" value="ANK_REPEAT"/>
    <property type="match status" value="1"/>
</dbReference>
<feature type="compositionally biased region" description="Polar residues" evidence="2">
    <location>
        <begin position="321"/>
        <end position="332"/>
    </location>
</feature>
<feature type="repeat" description="ANK" evidence="1">
    <location>
        <begin position="747"/>
        <end position="779"/>
    </location>
</feature>
<dbReference type="InterPro" id="IPR057962">
    <property type="entry name" value="SPT23_MGA2_DBD"/>
</dbReference>
<dbReference type="InterPro" id="IPR014756">
    <property type="entry name" value="Ig_E-set"/>
</dbReference>
<dbReference type="AlphaFoldDB" id="A0A8H7V7N2"/>
<dbReference type="InterPro" id="IPR013783">
    <property type="entry name" value="Ig-like_fold"/>
</dbReference>
<dbReference type="CDD" id="cd00102">
    <property type="entry name" value="IPT"/>
    <property type="match status" value="1"/>
</dbReference>
<dbReference type="InterPro" id="IPR002909">
    <property type="entry name" value="IPT_dom"/>
</dbReference>
<evidence type="ECO:0000313" key="5">
    <source>
        <dbReference type="Proteomes" id="UP000650833"/>
    </source>
</evidence>
<evidence type="ECO:0000313" key="4">
    <source>
        <dbReference type="EMBL" id="KAG2206408.1"/>
    </source>
</evidence>
<evidence type="ECO:0000259" key="3">
    <source>
        <dbReference type="SMART" id="SM00429"/>
    </source>
</evidence>
<dbReference type="Gene3D" id="2.60.40.10">
    <property type="entry name" value="Immunoglobulins"/>
    <property type="match status" value="1"/>
</dbReference>
<feature type="domain" description="IPT/TIG" evidence="3">
    <location>
        <begin position="509"/>
        <end position="593"/>
    </location>
</feature>
<feature type="compositionally biased region" description="Polar residues" evidence="2">
    <location>
        <begin position="76"/>
        <end position="87"/>
    </location>
</feature>
<evidence type="ECO:0000256" key="1">
    <source>
        <dbReference type="PROSITE-ProRule" id="PRU00023"/>
    </source>
</evidence>
<organism evidence="4 5">
    <name type="scientific">Mucor plumbeus</name>
    <dbReference type="NCBI Taxonomy" id="97098"/>
    <lineage>
        <taxon>Eukaryota</taxon>
        <taxon>Fungi</taxon>
        <taxon>Fungi incertae sedis</taxon>
        <taxon>Mucoromycota</taxon>
        <taxon>Mucoromycotina</taxon>
        <taxon>Mucoromycetes</taxon>
        <taxon>Mucorales</taxon>
        <taxon>Mucorineae</taxon>
        <taxon>Mucoraceae</taxon>
        <taxon>Mucor</taxon>
    </lineage>
</organism>
<dbReference type="Pfam" id="PF12796">
    <property type="entry name" value="Ank_2"/>
    <property type="match status" value="1"/>
</dbReference>
<dbReference type="PROSITE" id="PS50297">
    <property type="entry name" value="ANK_REP_REGION"/>
    <property type="match status" value="1"/>
</dbReference>
<dbReference type="OrthoDB" id="71307at2759"/>
<dbReference type="InterPro" id="IPR036770">
    <property type="entry name" value="Ankyrin_rpt-contain_sf"/>
</dbReference>
<proteinExistence type="predicted"/>
<dbReference type="SMART" id="SM00248">
    <property type="entry name" value="ANK"/>
    <property type="match status" value="2"/>
</dbReference>
<keyword evidence="1" id="KW-0040">ANK repeat</keyword>
<dbReference type="SUPFAM" id="SSF48403">
    <property type="entry name" value="Ankyrin repeat"/>
    <property type="match status" value="1"/>
</dbReference>
<dbReference type="SMART" id="SM00429">
    <property type="entry name" value="IPT"/>
    <property type="match status" value="1"/>
</dbReference>
<feature type="region of interest" description="Disordered" evidence="2">
    <location>
        <begin position="309"/>
        <end position="336"/>
    </location>
</feature>
<evidence type="ECO:0000256" key="2">
    <source>
        <dbReference type="SAM" id="MobiDB-lite"/>
    </source>
</evidence>
<dbReference type="Pfam" id="PF25603">
    <property type="entry name" value="SPT23_MGA2_DBD"/>
    <property type="match status" value="1"/>
</dbReference>
<keyword evidence="5" id="KW-1185">Reference proteome</keyword>
<accession>A0A8H7V7N2</accession>
<dbReference type="Pfam" id="PF01833">
    <property type="entry name" value="TIG"/>
    <property type="match status" value="1"/>
</dbReference>